<name>A0A5C5UV28_9BACT</name>
<evidence type="ECO:0000313" key="7">
    <source>
        <dbReference type="EMBL" id="TWT30018.1"/>
    </source>
</evidence>
<evidence type="ECO:0000256" key="4">
    <source>
        <dbReference type="ARBA" id="ARBA00022837"/>
    </source>
</evidence>
<feature type="domain" description="Sulfatase N-terminal" evidence="6">
    <location>
        <begin position="58"/>
        <end position="420"/>
    </location>
</feature>
<dbReference type="InterPro" id="IPR000917">
    <property type="entry name" value="Sulfatase_N"/>
</dbReference>
<dbReference type="GO" id="GO:0046872">
    <property type="term" value="F:metal ion binding"/>
    <property type="evidence" value="ECO:0007669"/>
    <property type="project" value="UniProtKB-KW"/>
</dbReference>
<organism evidence="7 8">
    <name type="scientific">Blastopirellula retiformator</name>
    <dbReference type="NCBI Taxonomy" id="2527970"/>
    <lineage>
        <taxon>Bacteria</taxon>
        <taxon>Pseudomonadati</taxon>
        <taxon>Planctomycetota</taxon>
        <taxon>Planctomycetia</taxon>
        <taxon>Pirellulales</taxon>
        <taxon>Pirellulaceae</taxon>
        <taxon>Blastopirellula</taxon>
    </lineage>
</organism>
<keyword evidence="4" id="KW-0106">Calcium</keyword>
<protein>
    <submittedName>
        <fullName evidence="7">Arylsulfatase</fullName>
        <ecNumber evidence="7">3.1.6.1</ecNumber>
    </submittedName>
</protein>
<comment type="caution">
    <text evidence="7">The sequence shown here is derived from an EMBL/GenBank/DDBJ whole genome shotgun (WGS) entry which is preliminary data.</text>
</comment>
<dbReference type="SUPFAM" id="SSF53649">
    <property type="entry name" value="Alkaline phosphatase-like"/>
    <property type="match status" value="1"/>
</dbReference>
<dbReference type="EC" id="3.1.6.1" evidence="7"/>
<proteinExistence type="inferred from homology"/>
<accession>A0A5C5UV28</accession>
<keyword evidence="3 7" id="KW-0378">Hydrolase</keyword>
<dbReference type="InterPro" id="IPR024607">
    <property type="entry name" value="Sulfatase_CS"/>
</dbReference>
<dbReference type="PANTHER" id="PTHR42693:SF53">
    <property type="entry name" value="ENDO-4-O-SULFATASE"/>
    <property type="match status" value="1"/>
</dbReference>
<sequence length="547" mass="61801">MRKIRSDGPAFPSILPESPATKSPIPSRLAMPAPLLSRCVTLLLLSLWVAAAHAGDRPNVVLMMVDDLGYSDFGCYGSEIETPHIDALADGGLRFRNFCNTAKCHSSRVSLLTGLYCDQAGAQSLSRGVTIAEVLGAAGYHTAMVGKWHLGAEPTDRGFQKYFGHLSGATNFFVGDDTFRLNGKKWNDFDEDFYTTDANIAWAEKFLTQAMEEDPDKPFFLYVAHNAPHYPLQAREEDFRKYEHRYEEGWDKLRAARYQRQLEMGLIPKAWALSPRPEHVPAWDELSEEQRDWERRRMAAFAGMVDRVDQTTGQLVKFLKEKGVYDNTLILICSDNGACPFDRTKGKEFDPWDSRSYWCYDTSWSHVGNTPFRLHKQNQHEGGISSPLIAHWPAGLKTKPGEITDQRAHLIDVMATCIELGETEYPAQWSGRNLEPLQGKSLLPILAGKTRQGHDFLYYHFATNRAIQKGKWKLVTHRASQWELYDIENDGTELHNVADQHPEVVAELSALWQKTATETDHLKPTQTRPVSGKTPPLLNKNGTPAKR</sequence>
<dbReference type="PANTHER" id="PTHR42693">
    <property type="entry name" value="ARYLSULFATASE FAMILY MEMBER"/>
    <property type="match status" value="1"/>
</dbReference>
<evidence type="ECO:0000256" key="2">
    <source>
        <dbReference type="ARBA" id="ARBA00022723"/>
    </source>
</evidence>
<feature type="region of interest" description="Disordered" evidence="5">
    <location>
        <begin position="1"/>
        <end position="24"/>
    </location>
</feature>
<feature type="region of interest" description="Disordered" evidence="5">
    <location>
        <begin position="517"/>
        <end position="547"/>
    </location>
</feature>
<dbReference type="CDD" id="cd16025">
    <property type="entry name" value="PAS_like"/>
    <property type="match status" value="1"/>
</dbReference>
<dbReference type="PROSITE" id="PS00149">
    <property type="entry name" value="SULFATASE_2"/>
    <property type="match status" value="1"/>
</dbReference>
<comment type="similarity">
    <text evidence="1">Belongs to the sulfatase family.</text>
</comment>
<reference evidence="7 8" key="1">
    <citation type="submission" date="2019-02" db="EMBL/GenBank/DDBJ databases">
        <title>Deep-cultivation of Planctomycetes and their phenomic and genomic characterization uncovers novel biology.</title>
        <authorList>
            <person name="Wiegand S."/>
            <person name="Jogler M."/>
            <person name="Boedeker C."/>
            <person name="Pinto D."/>
            <person name="Vollmers J."/>
            <person name="Rivas-Marin E."/>
            <person name="Kohn T."/>
            <person name="Peeters S.H."/>
            <person name="Heuer A."/>
            <person name="Rast P."/>
            <person name="Oberbeckmann S."/>
            <person name="Bunk B."/>
            <person name="Jeske O."/>
            <person name="Meyerdierks A."/>
            <person name="Storesund J.E."/>
            <person name="Kallscheuer N."/>
            <person name="Luecker S."/>
            <person name="Lage O.M."/>
            <person name="Pohl T."/>
            <person name="Merkel B.J."/>
            <person name="Hornburger P."/>
            <person name="Mueller R.-W."/>
            <person name="Bruemmer F."/>
            <person name="Labrenz M."/>
            <person name="Spormann A.M."/>
            <person name="Op Den Camp H."/>
            <person name="Overmann J."/>
            <person name="Amann R."/>
            <person name="Jetten M.S.M."/>
            <person name="Mascher T."/>
            <person name="Medema M.H."/>
            <person name="Devos D.P."/>
            <person name="Kaster A.-K."/>
            <person name="Ovreas L."/>
            <person name="Rohde M."/>
            <person name="Galperin M.Y."/>
            <person name="Jogler C."/>
        </authorList>
    </citation>
    <scope>NUCLEOTIDE SEQUENCE [LARGE SCALE GENOMIC DNA]</scope>
    <source>
        <strain evidence="7 8">Enr8</strain>
    </source>
</reference>
<dbReference type="GO" id="GO:0004065">
    <property type="term" value="F:arylsulfatase activity"/>
    <property type="evidence" value="ECO:0007669"/>
    <property type="project" value="UniProtKB-EC"/>
</dbReference>
<dbReference type="Proteomes" id="UP000318878">
    <property type="component" value="Unassembled WGS sequence"/>
</dbReference>
<dbReference type="Gene3D" id="3.30.1120.10">
    <property type="match status" value="1"/>
</dbReference>
<evidence type="ECO:0000259" key="6">
    <source>
        <dbReference type="Pfam" id="PF00884"/>
    </source>
</evidence>
<evidence type="ECO:0000256" key="5">
    <source>
        <dbReference type="SAM" id="MobiDB-lite"/>
    </source>
</evidence>
<evidence type="ECO:0000256" key="3">
    <source>
        <dbReference type="ARBA" id="ARBA00022801"/>
    </source>
</evidence>
<dbReference type="OrthoDB" id="9783154at2"/>
<keyword evidence="8" id="KW-1185">Reference proteome</keyword>
<keyword evidence="2" id="KW-0479">Metal-binding</keyword>
<dbReference type="InterPro" id="IPR017850">
    <property type="entry name" value="Alkaline_phosphatase_core_sf"/>
</dbReference>
<gene>
    <name evidence="7" type="primary">atsA_28</name>
    <name evidence="7" type="ORF">Enr8_46750</name>
</gene>
<dbReference type="AlphaFoldDB" id="A0A5C5UV28"/>
<dbReference type="InterPro" id="IPR050738">
    <property type="entry name" value="Sulfatase"/>
</dbReference>
<evidence type="ECO:0000256" key="1">
    <source>
        <dbReference type="ARBA" id="ARBA00008779"/>
    </source>
</evidence>
<dbReference type="EMBL" id="SJPF01000006">
    <property type="protein sequence ID" value="TWT30018.1"/>
    <property type="molecule type" value="Genomic_DNA"/>
</dbReference>
<evidence type="ECO:0000313" key="8">
    <source>
        <dbReference type="Proteomes" id="UP000318878"/>
    </source>
</evidence>
<dbReference type="Gene3D" id="3.40.720.10">
    <property type="entry name" value="Alkaline Phosphatase, subunit A"/>
    <property type="match status" value="1"/>
</dbReference>
<dbReference type="Pfam" id="PF00884">
    <property type="entry name" value="Sulfatase"/>
    <property type="match status" value="1"/>
</dbReference>